<feature type="non-terminal residue" evidence="7">
    <location>
        <position position="242"/>
    </location>
</feature>
<evidence type="ECO:0000256" key="4">
    <source>
        <dbReference type="ARBA" id="ARBA00023239"/>
    </source>
</evidence>
<sequence>MPVQPNVHPERKTTQGEHSEIHHPPDADQKERKPVPDTGWKGPIPSADGGEGEEDYMNKPPYHWESDKFVAKYTRISLICVSVAFEVHGDPVDAKHCHCKSCQKMHGTYLSPPTGAPFQWAVIFPKTSVRLIKNENDSLHFYSTSIKTSSKHHVPCKVSCNICRSPLFDEGRNTVLAYPSCFDFRDGKVPMDFQPTAHIFYSERVMEVPDGIPKWEGHKGTSNLMQELSNDEGKLPKYKGEV</sequence>
<keyword evidence="8" id="KW-1185">Reference proteome</keyword>
<dbReference type="PANTHER" id="PTHR33337:SF40">
    <property type="entry name" value="CENP-V_GFA DOMAIN-CONTAINING PROTEIN-RELATED"/>
    <property type="match status" value="1"/>
</dbReference>
<dbReference type="STRING" id="436010.A0A166M7S5"/>
<proteinExistence type="inferred from homology"/>
<feature type="compositionally biased region" description="Basic and acidic residues" evidence="5">
    <location>
        <begin position="8"/>
        <end position="35"/>
    </location>
</feature>
<dbReference type="GO" id="GO:0046872">
    <property type="term" value="F:metal ion binding"/>
    <property type="evidence" value="ECO:0007669"/>
    <property type="project" value="UniProtKB-KW"/>
</dbReference>
<dbReference type="GO" id="GO:0016846">
    <property type="term" value="F:carbon-sulfur lyase activity"/>
    <property type="evidence" value="ECO:0007669"/>
    <property type="project" value="InterPro"/>
</dbReference>
<keyword evidence="4" id="KW-0456">Lyase</keyword>
<evidence type="ECO:0000256" key="3">
    <source>
        <dbReference type="ARBA" id="ARBA00022833"/>
    </source>
</evidence>
<keyword evidence="2" id="KW-0479">Metal-binding</keyword>
<protein>
    <recommendedName>
        <fullName evidence="6">CENP-V/GFA domain-containing protein</fullName>
    </recommendedName>
</protein>
<reference evidence="7 8" key="1">
    <citation type="journal article" date="2016" name="Mol. Biol. Evol.">
        <title>Comparative Genomics of Early-Diverging Mushroom-Forming Fungi Provides Insights into the Origins of Lignocellulose Decay Capabilities.</title>
        <authorList>
            <person name="Nagy L.G."/>
            <person name="Riley R."/>
            <person name="Tritt A."/>
            <person name="Adam C."/>
            <person name="Daum C."/>
            <person name="Floudas D."/>
            <person name="Sun H."/>
            <person name="Yadav J.S."/>
            <person name="Pangilinan J."/>
            <person name="Larsson K.H."/>
            <person name="Matsuura K."/>
            <person name="Barry K."/>
            <person name="Labutti K."/>
            <person name="Kuo R."/>
            <person name="Ohm R.A."/>
            <person name="Bhattacharya S.S."/>
            <person name="Shirouzu T."/>
            <person name="Yoshinaga Y."/>
            <person name="Martin F.M."/>
            <person name="Grigoriev I.V."/>
            <person name="Hibbett D.S."/>
        </authorList>
    </citation>
    <scope>NUCLEOTIDE SEQUENCE [LARGE SCALE GENOMIC DNA]</scope>
    <source>
        <strain evidence="7 8">CBS 109695</strain>
    </source>
</reference>
<name>A0A166M7S5_9AGAM</name>
<dbReference type="Proteomes" id="UP000076532">
    <property type="component" value="Unassembled WGS sequence"/>
</dbReference>
<feature type="domain" description="CENP-V/GFA" evidence="6">
    <location>
        <begin position="73"/>
        <end position="216"/>
    </location>
</feature>
<evidence type="ECO:0000313" key="7">
    <source>
        <dbReference type="EMBL" id="KZP23726.1"/>
    </source>
</evidence>
<dbReference type="InterPro" id="IPR011057">
    <property type="entry name" value="Mss4-like_sf"/>
</dbReference>
<keyword evidence="3" id="KW-0862">Zinc</keyword>
<accession>A0A166M7S5</accession>
<feature type="region of interest" description="Disordered" evidence="5">
    <location>
        <begin position="1"/>
        <end position="59"/>
    </location>
</feature>
<dbReference type="PANTHER" id="PTHR33337">
    <property type="entry name" value="GFA DOMAIN-CONTAINING PROTEIN"/>
    <property type="match status" value="1"/>
</dbReference>
<gene>
    <name evidence="7" type="ORF">FIBSPDRAFT_685650</name>
</gene>
<dbReference type="PROSITE" id="PS51891">
    <property type="entry name" value="CENP_V_GFA"/>
    <property type="match status" value="1"/>
</dbReference>
<dbReference type="Pfam" id="PF04828">
    <property type="entry name" value="GFA"/>
    <property type="match status" value="1"/>
</dbReference>
<dbReference type="EMBL" id="KV417530">
    <property type="protein sequence ID" value="KZP23726.1"/>
    <property type="molecule type" value="Genomic_DNA"/>
</dbReference>
<dbReference type="AlphaFoldDB" id="A0A166M7S5"/>
<dbReference type="InterPro" id="IPR006913">
    <property type="entry name" value="CENP-V/GFA"/>
</dbReference>
<evidence type="ECO:0000313" key="8">
    <source>
        <dbReference type="Proteomes" id="UP000076532"/>
    </source>
</evidence>
<evidence type="ECO:0000256" key="1">
    <source>
        <dbReference type="ARBA" id="ARBA00005495"/>
    </source>
</evidence>
<evidence type="ECO:0000259" key="6">
    <source>
        <dbReference type="PROSITE" id="PS51891"/>
    </source>
</evidence>
<organism evidence="7 8">
    <name type="scientific">Athelia psychrophila</name>
    <dbReference type="NCBI Taxonomy" id="1759441"/>
    <lineage>
        <taxon>Eukaryota</taxon>
        <taxon>Fungi</taxon>
        <taxon>Dikarya</taxon>
        <taxon>Basidiomycota</taxon>
        <taxon>Agaricomycotina</taxon>
        <taxon>Agaricomycetes</taxon>
        <taxon>Agaricomycetidae</taxon>
        <taxon>Atheliales</taxon>
        <taxon>Atheliaceae</taxon>
        <taxon>Athelia</taxon>
    </lineage>
</organism>
<evidence type="ECO:0000256" key="2">
    <source>
        <dbReference type="ARBA" id="ARBA00022723"/>
    </source>
</evidence>
<dbReference type="Gene3D" id="3.90.1590.10">
    <property type="entry name" value="glutathione-dependent formaldehyde- activating enzyme (gfa)"/>
    <property type="match status" value="1"/>
</dbReference>
<dbReference type="OrthoDB" id="9970124at2759"/>
<dbReference type="SUPFAM" id="SSF51316">
    <property type="entry name" value="Mss4-like"/>
    <property type="match status" value="1"/>
</dbReference>
<comment type="similarity">
    <text evidence="1">Belongs to the Gfa family.</text>
</comment>
<evidence type="ECO:0000256" key="5">
    <source>
        <dbReference type="SAM" id="MobiDB-lite"/>
    </source>
</evidence>